<accession>A0AAD9L307</accession>
<dbReference type="EMBL" id="JAODUO010000377">
    <property type="protein sequence ID" value="KAK2181847.1"/>
    <property type="molecule type" value="Genomic_DNA"/>
</dbReference>
<keyword evidence="1" id="KW-1133">Transmembrane helix</keyword>
<proteinExistence type="predicted"/>
<dbReference type="AlphaFoldDB" id="A0AAD9L307"/>
<protein>
    <submittedName>
        <fullName evidence="2">Uncharacterized protein</fullName>
    </submittedName>
</protein>
<organism evidence="2 3">
    <name type="scientific">Ridgeia piscesae</name>
    <name type="common">Tubeworm</name>
    <dbReference type="NCBI Taxonomy" id="27915"/>
    <lineage>
        <taxon>Eukaryota</taxon>
        <taxon>Metazoa</taxon>
        <taxon>Spiralia</taxon>
        <taxon>Lophotrochozoa</taxon>
        <taxon>Annelida</taxon>
        <taxon>Polychaeta</taxon>
        <taxon>Sedentaria</taxon>
        <taxon>Canalipalpata</taxon>
        <taxon>Sabellida</taxon>
        <taxon>Siboglinidae</taxon>
        <taxon>Ridgeia</taxon>
    </lineage>
</organism>
<evidence type="ECO:0000256" key="1">
    <source>
        <dbReference type="SAM" id="Phobius"/>
    </source>
</evidence>
<evidence type="ECO:0000313" key="2">
    <source>
        <dbReference type="EMBL" id="KAK2181847.1"/>
    </source>
</evidence>
<comment type="caution">
    <text evidence="2">The sequence shown here is derived from an EMBL/GenBank/DDBJ whole genome shotgun (WGS) entry which is preliminary data.</text>
</comment>
<reference evidence="2" key="1">
    <citation type="journal article" date="2023" name="Mol. Biol. Evol.">
        <title>Third-Generation Sequencing Reveals the Adaptive Role of the Epigenome in Three Deep-Sea Polychaetes.</title>
        <authorList>
            <person name="Perez M."/>
            <person name="Aroh O."/>
            <person name="Sun Y."/>
            <person name="Lan Y."/>
            <person name="Juniper S.K."/>
            <person name="Young C.R."/>
            <person name="Angers B."/>
            <person name="Qian P.Y."/>
        </authorList>
    </citation>
    <scope>NUCLEOTIDE SEQUENCE</scope>
    <source>
        <strain evidence="2">R07B-5</strain>
    </source>
</reference>
<gene>
    <name evidence="2" type="ORF">NP493_377g01016</name>
</gene>
<sequence length="158" mass="17338">MRECRHLPVVVGHRQQMASLQQVVVAVVLWTNSGVDCHISSGQHTHPDTRNNTVDTARSARLLDGLLAGAVFLVLMAGLATALACYLTSRCKHLRVRAATWCSRSRTEARHEGDSRVWHSMTTTFINRAASNVGSTNSANIRSPDDGFVNPGFEDFVH</sequence>
<keyword evidence="1" id="KW-0812">Transmembrane</keyword>
<dbReference type="Proteomes" id="UP001209878">
    <property type="component" value="Unassembled WGS sequence"/>
</dbReference>
<name>A0AAD9L307_RIDPI</name>
<evidence type="ECO:0000313" key="3">
    <source>
        <dbReference type="Proteomes" id="UP001209878"/>
    </source>
</evidence>
<keyword evidence="1" id="KW-0472">Membrane</keyword>
<feature type="transmembrane region" description="Helical" evidence="1">
    <location>
        <begin position="66"/>
        <end position="87"/>
    </location>
</feature>
<keyword evidence="3" id="KW-1185">Reference proteome</keyword>